<dbReference type="Proteomes" id="UP000008065">
    <property type="component" value="Unassembled WGS sequence"/>
</dbReference>
<dbReference type="KEGG" id="nte:NEUTE1DRAFT107238"/>
<gene>
    <name evidence="2" type="ORF">NEUTE1DRAFT_107238</name>
</gene>
<dbReference type="GeneID" id="20822325"/>
<evidence type="ECO:0000313" key="2">
    <source>
        <dbReference type="EMBL" id="EGO60628.1"/>
    </source>
</evidence>
<dbReference type="HOGENOM" id="CLU_871828_0_0_1"/>
<feature type="region of interest" description="Disordered" evidence="1">
    <location>
        <begin position="1"/>
        <end position="35"/>
    </location>
</feature>
<sequence>MGSRPKPQLKEEAVRRGPRLVPESPNHEGYRPVVSQQRPYDGAAFNFAQGFGRKQASHDAIKNARQPSHVAVATNKKKQMAFLDGSPVAPFIPGGAEMPRISLENPTTTIFVSQVEILLWPGDGNQMESISKPKSLTLGLSVDLRRLSRNTASRQQLKRQDAVTDDSVLTFPSALVVTLEVPTLEDLRSVLATSVLIGYVSTKSVEVTVLTDHQKGSGTVPSTSTYPTDDQGLLPARFSPQRGINPPRALAASLPRSATLLAGPPASPVPLVPSLLAHSNLNSPMYPRMLLPTEFILKSRRPACRALQIPPLSLDRLDF</sequence>
<evidence type="ECO:0000256" key="1">
    <source>
        <dbReference type="SAM" id="MobiDB-lite"/>
    </source>
</evidence>
<dbReference type="VEuPathDB" id="FungiDB:NEUTE1DRAFT_107238"/>
<dbReference type="EMBL" id="GL891302">
    <property type="protein sequence ID" value="EGO60628.1"/>
    <property type="molecule type" value="Genomic_DNA"/>
</dbReference>
<protein>
    <submittedName>
        <fullName evidence="2">Uncharacterized protein</fullName>
    </submittedName>
</protein>
<organism evidence="2 3">
    <name type="scientific">Neurospora tetrasperma (strain FGSC 2508 / ATCC MYA-4615 / P0657)</name>
    <dbReference type="NCBI Taxonomy" id="510951"/>
    <lineage>
        <taxon>Eukaryota</taxon>
        <taxon>Fungi</taxon>
        <taxon>Dikarya</taxon>
        <taxon>Ascomycota</taxon>
        <taxon>Pezizomycotina</taxon>
        <taxon>Sordariomycetes</taxon>
        <taxon>Sordariomycetidae</taxon>
        <taxon>Sordariales</taxon>
        <taxon>Sordariaceae</taxon>
        <taxon>Neurospora</taxon>
    </lineage>
</organism>
<dbReference type="RefSeq" id="XP_009847866.1">
    <property type="nucleotide sequence ID" value="XM_009849564.1"/>
</dbReference>
<dbReference type="OrthoDB" id="10609798at2759"/>
<dbReference type="AlphaFoldDB" id="F8MDJ0"/>
<accession>F8MDJ0</accession>
<name>F8MDJ0_NEUT8</name>
<evidence type="ECO:0000313" key="3">
    <source>
        <dbReference type="Proteomes" id="UP000008065"/>
    </source>
</evidence>
<proteinExistence type="predicted"/>
<reference evidence="3" key="1">
    <citation type="journal article" date="2011" name="Genetics">
        <title>Massive changes in genome architecture accompany the transition to self-fertility in the filamentous fungus Neurospora tetrasperma.</title>
        <authorList>
            <person name="Ellison C.E."/>
            <person name="Stajich J.E."/>
            <person name="Jacobson D.J."/>
            <person name="Natvig D.O."/>
            <person name="Lapidus A."/>
            <person name="Foster B."/>
            <person name="Aerts A."/>
            <person name="Riley R."/>
            <person name="Lindquist E.A."/>
            <person name="Grigoriev I.V."/>
            <person name="Taylor J.W."/>
        </authorList>
    </citation>
    <scope>NUCLEOTIDE SEQUENCE [LARGE SCALE GENOMIC DNA]</scope>
    <source>
        <strain evidence="3">FGSC 2508 / P0657</strain>
    </source>
</reference>
<keyword evidence="3" id="KW-1185">Reference proteome</keyword>